<accession>A0A1E2UNZ1</accession>
<dbReference type="InterPro" id="IPR004869">
    <property type="entry name" value="MMPL_dom"/>
</dbReference>
<protein>
    <recommendedName>
        <fullName evidence="6">Membrane transport protein MMPL domain-containing protein</fullName>
    </recommendedName>
</protein>
<dbReference type="STRING" id="1818881.A3196_06625"/>
<evidence type="ECO:0000313" key="7">
    <source>
        <dbReference type="EMBL" id="ODB96463.1"/>
    </source>
</evidence>
<dbReference type="SUPFAM" id="SSF82866">
    <property type="entry name" value="Multidrug efflux transporter AcrB transmembrane domain"/>
    <property type="match status" value="1"/>
</dbReference>
<dbReference type="GO" id="GO:0016020">
    <property type="term" value="C:membrane"/>
    <property type="evidence" value="ECO:0007669"/>
    <property type="project" value="UniProtKB-SubCell"/>
</dbReference>
<evidence type="ECO:0000256" key="4">
    <source>
        <dbReference type="ARBA" id="ARBA00023136"/>
    </source>
</evidence>
<keyword evidence="4 5" id="KW-0472">Membrane</keyword>
<proteinExistence type="predicted"/>
<dbReference type="Proteomes" id="UP000094849">
    <property type="component" value="Unassembled WGS sequence"/>
</dbReference>
<dbReference type="Gene3D" id="1.20.1640.10">
    <property type="entry name" value="Multidrug efflux transporter AcrB transmembrane domain"/>
    <property type="match status" value="1"/>
</dbReference>
<organism evidence="7 8">
    <name type="scientific">Candidatus Thiodiazotropha endoloripes</name>
    <dbReference type="NCBI Taxonomy" id="1818881"/>
    <lineage>
        <taxon>Bacteria</taxon>
        <taxon>Pseudomonadati</taxon>
        <taxon>Pseudomonadota</taxon>
        <taxon>Gammaproteobacteria</taxon>
        <taxon>Chromatiales</taxon>
        <taxon>Sedimenticolaceae</taxon>
        <taxon>Candidatus Thiodiazotropha</taxon>
    </lineage>
</organism>
<dbReference type="Pfam" id="PF03176">
    <property type="entry name" value="MMPL"/>
    <property type="match status" value="1"/>
</dbReference>
<keyword evidence="2 5" id="KW-0812">Transmembrane</keyword>
<comment type="caution">
    <text evidence="7">The sequence shown here is derived from an EMBL/GenBank/DDBJ whole genome shotgun (WGS) entry which is preliminary data.</text>
</comment>
<evidence type="ECO:0000313" key="8">
    <source>
        <dbReference type="Proteomes" id="UP000094849"/>
    </source>
</evidence>
<evidence type="ECO:0000256" key="5">
    <source>
        <dbReference type="SAM" id="Phobius"/>
    </source>
</evidence>
<evidence type="ECO:0000259" key="6">
    <source>
        <dbReference type="Pfam" id="PF03176"/>
    </source>
</evidence>
<keyword evidence="3 5" id="KW-1133">Transmembrane helix</keyword>
<comment type="subcellular location">
    <subcellularLocation>
        <location evidence="1">Membrane</location>
        <topology evidence="1">Multi-pass membrane protein</topology>
    </subcellularLocation>
</comment>
<evidence type="ECO:0000256" key="3">
    <source>
        <dbReference type="ARBA" id="ARBA00022989"/>
    </source>
</evidence>
<dbReference type="AlphaFoldDB" id="A0A1E2UNZ1"/>
<evidence type="ECO:0000256" key="1">
    <source>
        <dbReference type="ARBA" id="ARBA00004141"/>
    </source>
</evidence>
<name>A0A1E2UNZ1_9GAMM</name>
<reference evidence="7 8" key="1">
    <citation type="submission" date="2016-03" db="EMBL/GenBank/DDBJ databases">
        <title>Chemosynthetic sulphur-oxidizing symbionts of marine invertebrate animals are capable of nitrogen fixation.</title>
        <authorList>
            <person name="Petersen J.M."/>
            <person name="Kemper A."/>
            <person name="Gruber-Vodicka H."/>
            <person name="Cardini U."/>
            <person name="Geest Mvander."/>
            <person name="Kleiner M."/>
            <person name="Bulgheresi S."/>
            <person name="Fussmann M."/>
            <person name="Herbold C."/>
            <person name="Seah B.K.B."/>
            <person name="Antony C.Paul."/>
            <person name="Liu D."/>
            <person name="Belitz A."/>
            <person name="Weber M."/>
        </authorList>
    </citation>
    <scope>NUCLEOTIDE SEQUENCE [LARGE SCALE GENOMIC DNA]</scope>
    <source>
        <strain evidence="7">G_D</strain>
    </source>
</reference>
<dbReference type="EMBL" id="LVJZ01000003">
    <property type="protein sequence ID" value="ODB96463.1"/>
    <property type="molecule type" value="Genomic_DNA"/>
</dbReference>
<evidence type="ECO:0000256" key="2">
    <source>
        <dbReference type="ARBA" id="ARBA00022692"/>
    </source>
</evidence>
<sequence>MALLDQESANLFVSPDYGRTNIRVRHSIISSKQLDQAIENTRSFAGNTIDSRLNIEVTGESYLNGQAVDYMGDSQLRCLLFILAFVFIIITLMLINVRVGLVAVMVNILPVTILFGVMGYFYIALDTGTLMVAAIVLGIGVDHTMHFIV</sequence>
<feature type="domain" description="Membrane transport protein MMPL" evidence="6">
    <location>
        <begin position="5"/>
        <end position="146"/>
    </location>
</feature>
<keyword evidence="8" id="KW-1185">Reference proteome</keyword>
<feature type="transmembrane region" description="Helical" evidence="5">
    <location>
        <begin position="78"/>
        <end position="95"/>
    </location>
</feature>
<gene>
    <name evidence="7" type="ORF">A3196_06625</name>
</gene>
<dbReference type="RefSeq" id="WP_069024294.1">
    <property type="nucleotide sequence ID" value="NZ_LVJZ01000003.1"/>
</dbReference>